<evidence type="ECO:0000256" key="1">
    <source>
        <dbReference type="SAM" id="MobiDB-lite"/>
    </source>
</evidence>
<organism evidence="2 3">
    <name type="scientific">Streptomyces reniochalinae</name>
    <dbReference type="NCBI Taxonomy" id="2250578"/>
    <lineage>
        <taxon>Bacteria</taxon>
        <taxon>Bacillati</taxon>
        <taxon>Actinomycetota</taxon>
        <taxon>Actinomycetes</taxon>
        <taxon>Kitasatosporales</taxon>
        <taxon>Streptomycetaceae</taxon>
        <taxon>Streptomyces</taxon>
    </lineage>
</organism>
<dbReference type="RefSeq" id="WP_114015493.1">
    <property type="nucleotide sequence ID" value="NZ_QOIM01000030.1"/>
</dbReference>
<proteinExistence type="predicted"/>
<dbReference type="Proteomes" id="UP000253507">
    <property type="component" value="Unassembled WGS sequence"/>
</dbReference>
<evidence type="ECO:0000313" key="3">
    <source>
        <dbReference type="Proteomes" id="UP000253507"/>
    </source>
</evidence>
<comment type="caution">
    <text evidence="2">The sequence shown here is derived from an EMBL/GenBank/DDBJ whole genome shotgun (WGS) entry which is preliminary data.</text>
</comment>
<gene>
    <name evidence="2" type="ORF">DQ392_11750</name>
</gene>
<sequence length="203" mass="21573">MAGDKGDGPGGEGGPKPGEGYAIEIAEVRKILRPLEESVVAAHKIKDDWKSLSSGITTAAVFDIEQPAKDMLEEWGFGMGRVAEHTDVIVDTLRQVIAAYMMADLLRVKDFSPTEDNIAKLPFGKHGLSSWKNGDRSTFDPPPEIYQEPWLDDDGGSSVEDGGGDDGDGTTVTGDLPANPRYRVAGEGGEGWVVDGGRKGSVA</sequence>
<reference evidence="2 3" key="1">
    <citation type="submission" date="2018-06" db="EMBL/GenBank/DDBJ databases">
        <title>Streptomyces reniochalinae sp. nov. and Streptomyces diacarnus sp. nov. from marine sponges.</title>
        <authorList>
            <person name="Li L."/>
        </authorList>
    </citation>
    <scope>NUCLEOTIDE SEQUENCE [LARGE SCALE GENOMIC DNA]</scope>
    <source>
        <strain evidence="2 3">LHW50302</strain>
    </source>
</reference>
<name>A0A367EPJ1_9ACTN</name>
<accession>A0A367EPJ1</accession>
<keyword evidence="3" id="KW-1185">Reference proteome</keyword>
<feature type="region of interest" description="Disordered" evidence="1">
    <location>
        <begin position="131"/>
        <end position="203"/>
    </location>
</feature>
<dbReference type="AlphaFoldDB" id="A0A367EPJ1"/>
<dbReference type="OrthoDB" id="4322434at2"/>
<protein>
    <submittedName>
        <fullName evidence="2">Uncharacterized protein</fullName>
    </submittedName>
</protein>
<dbReference type="EMBL" id="QOIM01000030">
    <property type="protein sequence ID" value="RCG19327.1"/>
    <property type="molecule type" value="Genomic_DNA"/>
</dbReference>
<evidence type="ECO:0000313" key="2">
    <source>
        <dbReference type="EMBL" id="RCG19327.1"/>
    </source>
</evidence>